<dbReference type="EMBL" id="CP095049">
    <property type="protein sequence ID" value="UOQ53975.1"/>
    <property type="molecule type" value="Genomic_DNA"/>
</dbReference>
<dbReference type="Proteomes" id="UP000831785">
    <property type="component" value="Chromosome"/>
</dbReference>
<proteinExistence type="predicted"/>
<evidence type="ECO:0000313" key="2">
    <source>
        <dbReference type="Proteomes" id="UP000831785"/>
    </source>
</evidence>
<dbReference type="RefSeq" id="WP_244720057.1">
    <property type="nucleotide sequence ID" value="NZ_CP095049.1"/>
</dbReference>
<sequence>MDVPLTVQAQANEALQVLNAWLDEAKGQEVEARYGGATYSFLLEAYHAALNYPVDWAEETLETVLPKVEHSLREKYPFLSAESIRRLSGCFAYAWK</sequence>
<name>A0ABY4FC24_9BACT</name>
<accession>A0ABY4FC24</accession>
<reference evidence="1 2" key="1">
    <citation type="submission" date="2022-04" db="EMBL/GenBank/DDBJ databases">
        <title>Hymenobacter sp. isolated from the air.</title>
        <authorList>
            <person name="Won M."/>
            <person name="Lee C.-M."/>
            <person name="Woen H.-Y."/>
            <person name="Kwon S.-W."/>
        </authorList>
    </citation>
    <scope>NUCLEOTIDE SEQUENCE [LARGE SCALE GENOMIC DNA]</scope>
    <source>
        <strain evidence="2">5116 S-27</strain>
    </source>
</reference>
<protein>
    <submittedName>
        <fullName evidence="1">Uncharacterized protein</fullName>
    </submittedName>
</protein>
<evidence type="ECO:0000313" key="1">
    <source>
        <dbReference type="EMBL" id="UOQ53975.1"/>
    </source>
</evidence>
<keyword evidence="2" id="KW-1185">Reference proteome</keyword>
<organism evidence="1 2">
    <name type="scientific">Hymenobacter cellulosivorans</name>
    <dbReference type="NCBI Taxonomy" id="2932249"/>
    <lineage>
        <taxon>Bacteria</taxon>
        <taxon>Pseudomonadati</taxon>
        <taxon>Bacteroidota</taxon>
        <taxon>Cytophagia</taxon>
        <taxon>Cytophagales</taxon>
        <taxon>Hymenobacteraceae</taxon>
        <taxon>Hymenobacter</taxon>
    </lineage>
</organism>
<gene>
    <name evidence="1" type="ORF">MUN80_04240</name>
</gene>